<dbReference type="Proteomes" id="UP000297025">
    <property type="component" value="Chromosome"/>
</dbReference>
<dbReference type="RefSeq" id="WP_135833680.1">
    <property type="nucleotide sequence ID" value="NZ_BMCK01000002.1"/>
</dbReference>
<sequence>MRVVVVALLAGLLLVGPPAQAAPPAAVKVSVSASTTKATTGSALRFSGKVGGRSAGAVVAVERRTQRGWVVVRTGKVTAGKKYVVRTTVRQGATRYRVKVRRTARIKASVSRVVTVRGVRASAPAPAPSPSPSPSPSPVSPEVALILQETNAFRAQHQLKPLTLSAPISEVAQRWSQTMASTGTFAHNPSYASQIPKGWTRAAENIAAGYAVDAVVDGWINSPGHRANLLGDFTHIGIGYVSAPGTPYTRYFTQNFAKY</sequence>
<reference evidence="5" key="4">
    <citation type="submission" date="2019-03" db="EMBL/GenBank/DDBJ databases">
        <authorList>
            <person name="Huang Y."/>
        </authorList>
    </citation>
    <scope>NUCLEOTIDE SEQUENCE</scope>
    <source>
        <strain evidence="5">JCM 16608</strain>
    </source>
</reference>
<dbReference type="InterPro" id="IPR014044">
    <property type="entry name" value="CAP_dom"/>
</dbReference>
<reference evidence="4" key="2">
    <citation type="journal article" date="2014" name="Int. J. Syst. Evol. Microbiol.">
        <title>Complete genome of a new Firmicutes species belonging to the dominant human colonic microbiota ('Ruminococcus bicirculans') reveals two chromosomes and a selective capacity to utilize plant glucans.</title>
        <authorList>
            <consortium name="NISC Comparative Sequencing Program"/>
            <person name="Wegmann U."/>
            <person name="Louis P."/>
            <person name="Goesmann A."/>
            <person name="Henrissat B."/>
            <person name="Duncan S.H."/>
            <person name="Flint H.J."/>
        </authorList>
    </citation>
    <scope>NUCLEOTIDE SEQUENCE</scope>
    <source>
        <strain evidence="4">CCM 7403</strain>
    </source>
</reference>
<dbReference type="EMBL" id="BMCK01000002">
    <property type="protein sequence ID" value="GGD17327.1"/>
    <property type="molecule type" value="Genomic_DNA"/>
</dbReference>
<dbReference type="OrthoDB" id="68195at2"/>
<evidence type="ECO:0000259" key="3">
    <source>
        <dbReference type="Pfam" id="PF00188"/>
    </source>
</evidence>
<evidence type="ECO:0000256" key="1">
    <source>
        <dbReference type="SAM" id="MobiDB-lite"/>
    </source>
</evidence>
<gene>
    <name evidence="5" type="ORF">E2C04_05950</name>
    <name evidence="4" type="ORF">GCM10007231_15390</name>
</gene>
<feature type="region of interest" description="Disordered" evidence="1">
    <location>
        <begin position="119"/>
        <end position="141"/>
    </location>
</feature>
<accession>A0A4P7UFF9</accession>
<dbReference type="CDD" id="cd05379">
    <property type="entry name" value="CAP_bacterial"/>
    <property type="match status" value="1"/>
</dbReference>
<protein>
    <submittedName>
        <fullName evidence="5">CAP domain-containing protein</fullName>
    </submittedName>
</protein>
<organism evidence="5 6">
    <name type="scientific">Nocardioides daphniae</name>
    <dbReference type="NCBI Taxonomy" id="402297"/>
    <lineage>
        <taxon>Bacteria</taxon>
        <taxon>Bacillati</taxon>
        <taxon>Actinomycetota</taxon>
        <taxon>Actinomycetes</taxon>
        <taxon>Propionibacteriales</taxon>
        <taxon>Nocardioidaceae</taxon>
        <taxon>Nocardioides</taxon>
    </lineage>
</organism>
<dbReference type="PANTHER" id="PTHR31157">
    <property type="entry name" value="SCP DOMAIN-CONTAINING PROTEIN"/>
    <property type="match status" value="1"/>
</dbReference>
<dbReference type="InterPro" id="IPR035940">
    <property type="entry name" value="CAP_sf"/>
</dbReference>
<evidence type="ECO:0000313" key="5">
    <source>
        <dbReference type="EMBL" id="QCC78644.1"/>
    </source>
</evidence>
<evidence type="ECO:0000256" key="2">
    <source>
        <dbReference type="SAM" id="SignalP"/>
    </source>
</evidence>
<dbReference type="KEGG" id="ndp:E2C04_05950"/>
<dbReference type="AlphaFoldDB" id="A0A4P7UFF9"/>
<reference evidence="4" key="5">
    <citation type="submission" date="2024-05" db="EMBL/GenBank/DDBJ databases">
        <authorList>
            <person name="Sun Q."/>
            <person name="Sedlacek I."/>
        </authorList>
    </citation>
    <scope>NUCLEOTIDE SEQUENCE</scope>
    <source>
        <strain evidence="4">CCM 7403</strain>
    </source>
</reference>
<reference evidence="7" key="3">
    <citation type="journal article" date="2019" name="Int. J. Syst. Evol. Microbiol.">
        <title>The Global Catalogue of Microorganisms (GCM) 10K type strain sequencing project: providing services to taxonomists for standard genome sequencing and annotation.</title>
        <authorList>
            <consortium name="The Broad Institute Genomics Platform"/>
            <consortium name="The Broad Institute Genome Sequencing Center for Infectious Disease"/>
            <person name="Wu L."/>
            <person name="Ma J."/>
        </authorList>
    </citation>
    <scope>NUCLEOTIDE SEQUENCE [LARGE SCALE GENOMIC DNA]</scope>
    <source>
        <strain evidence="7">CCM 7403</strain>
    </source>
</reference>
<keyword evidence="2" id="KW-0732">Signal</keyword>
<dbReference type="PANTHER" id="PTHR31157:SF1">
    <property type="entry name" value="SCP DOMAIN-CONTAINING PROTEIN"/>
    <property type="match status" value="1"/>
</dbReference>
<evidence type="ECO:0000313" key="4">
    <source>
        <dbReference type="EMBL" id="GGD17327.1"/>
    </source>
</evidence>
<dbReference type="Proteomes" id="UP000630594">
    <property type="component" value="Unassembled WGS sequence"/>
</dbReference>
<dbReference type="Gene3D" id="3.40.33.10">
    <property type="entry name" value="CAP"/>
    <property type="match status" value="1"/>
</dbReference>
<proteinExistence type="predicted"/>
<reference evidence="5 6" key="1">
    <citation type="journal article" date="2008" name="Int. J. Syst. Evol. Microbiol.">
        <title>Nocardioides daphniae sp. nov., isolated from Daphnia cucullata (Crustacea: Cladocera).</title>
        <authorList>
            <person name="Toth E.M."/>
            <person name="Keki Z."/>
            <person name="Homonnay Z.G."/>
            <person name="Borsodi A.K."/>
            <person name="Marialigeti K."/>
            <person name="Schumann P."/>
        </authorList>
    </citation>
    <scope>NUCLEOTIDE SEQUENCE [LARGE SCALE GENOMIC DNA]</scope>
    <source>
        <strain evidence="5 6">JCM 16608</strain>
    </source>
</reference>
<name>A0A4P7UFF9_9ACTN</name>
<evidence type="ECO:0000313" key="7">
    <source>
        <dbReference type="Proteomes" id="UP000630594"/>
    </source>
</evidence>
<feature type="compositionally biased region" description="Pro residues" evidence="1">
    <location>
        <begin position="125"/>
        <end position="139"/>
    </location>
</feature>
<feature type="signal peptide" evidence="2">
    <location>
        <begin position="1"/>
        <end position="21"/>
    </location>
</feature>
<feature type="domain" description="SCP" evidence="3">
    <location>
        <begin position="147"/>
        <end position="256"/>
    </location>
</feature>
<dbReference type="Pfam" id="PF00188">
    <property type="entry name" value="CAP"/>
    <property type="match status" value="1"/>
</dbReference>
<evidence type="ECO:0000313" key="6">
    <source>
        <dbReference type="Proteomes" id="UP000297025"/>
    </source>
</evidence>
<feature type="chain" id="PRO_5021000630" evidence="2">
    <location>
        <begin position="22"/>
        <end position="259"/>
    </location>
</feature>
<dbReference type="EMBL" id="CP038462">
    <property type="protein sequence ID" value="QCC78644.1"/>
    <property type="molecule type" value="Genomic_DNA"/>
</dbReference>
<keyword evidence="7" id="KW-1185">Reference proteome</keyword>
<dbReference type="SUPFAM" id="SSF55797">
    <property type="entry name" value="PR-1-like"/>
    <property type="match status" value="1"/>
</dbReference>